<feature type="transmembrane region" description="Helical" evidence="1">
    <location>
        <begin position="260"/>
        <end position="281"/>
    </location>
</feature>
<accession>A0ABW3SFR0</accession>
<feature type="transmembrane region" description="Helical" evidence="1">
    <location>
        <begin position="95"/>
        <end position="114"/>
    </location>
</feature>
<reference evidence="3" key="1">
    <citation type="journal article" date="2019" name="Int. J. Syst. Evol. Microbiol.">
        <title>The Global Catalogue of Microorganisms (GCM) 10K type strain sequencing project: providing services to taxonomists for standard genome sequencing and annotation.</title>
        <authorList>
            <consortium name="The Broad Institute Genomics Platform"/>
            <consortium name="The Broad Institute Genome Sequencing Center for Infectious Disease"/>
            <person name="Wu L."/>
            <person name="Ma J."/>
        </authorList>
    </citation>
    <scope>NUCLEOTIDE SEQUENCE [LARGE SCALE GENOMIC DNA]</scope>
    <source>
        <strain evidence="3">CCUG 48216</strain>
    </source>
</reference>
<dbReference type="Proteomes" id="UP001597211">
    <property type="component" value="Unassembled WGS sequence"/>
</dbReference>
<gene>
    <name evidence="2" type="ORF">ACFQ2Z_20040</name>
</gene>
<dbReference type="RefSeq" id="WP_240270708.1">
    <property type="nucleotide sequence ID" value="NZ_JAKSXN010000054.1"/>
</dbReference>
<evidence type="ECO:0000256" key="1">
    <source>
        <dbReference type="SAM" id="Phobius"/>
    </source>
</evidence>
<evidence type="ECO:0000313" key="2">
    <source>
        <dbReference type="EMBL" id="MFD1183639.1"/>
    </source>
</evidence>
<feature type="transmembrane region" description="Helical" evidence="1">
    <location>
        <begin position="120"/>
        <end position="139"/>
    </location>
</feature>
<dbReference type="EMBL" id="JBHTKZ010000051">
    <property type="protein sequence ID" value="MFD1183639.1"/>
    <property type="molecule type" value="Genomic_DNA"/>
</dbReference>
<protein>
    <submittedName>
        <fullName evidence="2">Uncharacterized protein</fullName>
    </submittedName>
</protein>
<keyword evidence="1" id="KW-0472">Membrane</keyword>
<proteinExistence type="predicted"/>
<evidence type="ECO:0000313" key="3">
    <source>
        <dbReference type="Proteomes" id="UP001597211"/>
    </source>
</evidence>
<comment type="caution">
    <text evidence="2">The sequence shown here is derived from an EMBL/GenBank/DDBJ whole genome shotgun (WGS) entry which is preliminary data.</text>
</comment>
<keyword evidence="3" id="KW-1185">Reference proteome</keyword>
<keyword evidence="1" id="KW-1133">Transmembrane helix</keyword>
<name>A0ABW3SFR0_9BACL</name>
<feature type="transmembrane region" description="Helical" evidence="1">
    <location>
        <begin position="227"/>
        <end position="254"/>
    </location>
</feature>
<sequence>MKFRKEVTVLAVLIMVLSLTAAITGIYSSGGPGKHEITSIRGETVEIYGKGLYRNDSVSMASQAIAQDVVTVLVGIPLLAASLASARKGRLKGKILLAGTLAYFLYTYASYSFTSMFNDLFLVDVGLMSLSFFAFLLAMMSLDPRILQQSFNAKLPVRTIAGFLIFIAAVIGLMWVGRIKPSFVGSTAPIGLEHYTTLVIQALDLGFVVPAAILSGLLLLQRKPFGLLLSSILCVKAVTMLTALTAMIIGQMVAGVSMEAAEIILFPAFNLAGIGILILFFKHIQEPGAGAVA</sequence>
<feature type="transmembrane region" description="Helical" evidence="1">
    <location>
        <begin position="64"/>
        <end position="83"/>
    </location>
</feature>
<organism evidence="2 3">
    <name type="scientific">Paenibacillus timonensis</name>
    <dbReference type="NCBI Taxonomy" id="225915"/>
    <lineage>
        <taxon>Bacteria</taxon>
        <taxon>Bacillati</taxon>
        <taxon>Bacillota</taxon>
        <taxon>Bacilli</taxon>
        <taxon>Bacillales</taxon>
        <taxon>Paenibacillaceae</taxon>
        <taxon>Paenibacillus</taxon>
    </lineage>
</organism>
<feature type="transmembrane region" description="Helical" evidence="1">
    <location>
        <begin position="198"/>
        <end position="220"/>
    </location>
</feature>
<keyword evidence="1" id="KW-0812">Transmembrane</keyword>
<feature type="transmembrane region" description="Helical" evidence="1">
    <location>
        <begin position="160"/>
        <end position="178"/>
    </location>
</feature>